<reference evidence="6 7" key="1">
    <citation type="submission" date="2019-09" db="EMBL/GenBank/DDBJ databases">
        <authorList>
            <person name="Leyn A S."/>
        </authorList>
    </citation>
    <scope>NUCLEOTIDE SEQUENCE [LARGE SCALE GENOMIC DNA]</scope>
    <source>
        <strain evidence="6">AA231_1</strain>
    </source>
</reference>
<dbReference type="InterPro" id="IPR036388">
    <property type="entry name" value="WH-like_DNA-bd_sf"/>
</dbReference>
<organism evidence="6 7">
    <name type="scientific">Amycolatopsis camponoti</name>
    <dbReference type="NCBI Taxonomy" id="2606593"/>
    <lineage>
        <taxon>Bacteria</taxon>
        <taxon>Bacillati</taxon>
        <taxon>Actinomycetota</taxon>
        <taxon>Actinomycetes</taxon>
        <taxon>Pseudonocardiales</taxon>
        <taxon>Pseudonocardiaceae</taxon>
        <taxon>Amycolatopsis</taxon>
    </lineage>
</organism>
<evidence type="ECO:0000313" key="7">
    <source>
        <dbReference type="Proteomes" id="UP000399805"/>
    </source>
</evidence>
<dbReference type="InterPro" id="IPR016032">
    <property type="entry name" value="Sig_transdc_resp-reg_C-effctor"/>
</dbReference>
<dbReference type="PANTHER" id="PTHR44688">
    <property type="entry name" value="DNA-BINDING TRANSCRIPTIONAL ACTIVATOR DEVR_DOSR"/>
    <property type="match status" value="1"/>
</dbReference>
<keyword evidence="3" id="KW-0804">Transcription</keyword>
<dbReference type="GO" id="GO:0006355">
    <property type="term" value="P:regulation of DNA-templated transcription"/>
    <property type="evidence" value="ECO:0007669"/>
    <property type="project" value="InterPro"/>
</dbReference>
<protein>
    <recommendedName>
        <fullName evidence="5">HTH luxR-type domain-containing protein</fullName>
    </recommendedName>
</protein>
<keyword evidence="1" id="KW-0805">Transcription regulation</keyword>
<evidence type="ECO:0000256" key="2">
    <source>
        <dbReference type="ARBA" id="ARBA00023125"/>
    </source>
</evidence>
<dbReference type="PRINTS" id="PR00038">
    <property type="entry name" value="HTHLUXR"/>
</dbReference>
<feature type="compositionally biased region" description="Low complexity" evidence="4">
    <location>
        <begin position="64"/>
        <end position="77"/>
    </location>
</feature>
<feature type="region of interest" description="Disordered" evidence="4">
    <location>
        <begin position="20"/>
        <end position="82"/>
    </location>
</feature>
<dbReference type="PROSITE" id="PS50043">
    <property type="entry name" value="HTH_LUXR_2"/>
    <property type="match status" value="1"/>
</dbReference>
<feature type="domain" description="HTH luxR-type" evidence="5">
    <location>
        <begin position="71"/>
        <end position="136"/>
    </location>
</feature>
<keyword evidence="7" id="KW-1185">Reference proteome</keyword>
<dbReference type="Pfam" id="PF00196">
    <property type="entry name" value="GerE"/>
    <property type="match status" value="1"/>
</dbReference>
<keyword evidence="2" id="KW-0238">DNA-binding</keyword>
<name>A0A6I8LPL7_9PSEU</name>
<dbReference type="GO" id="GO:0003677">
    <property type="term" value="F:DNA binding"/>
    <property type="evidence" value="ECO:0007669"/>
    <property type="project" value="UniProtKB-KW"/>
</dbReference>
<accession>A0A6I8LPL7</accession>
<evidence type="ECO:0000256" key="4">
    <source>
        <dbReference type="SAM" id="MobiDB-lite"/>
    </source>
</evidence>
<dbReference type="Gene3D" id="1.10.10.10">
    <property type="entry name" value="Winged helix-like DNA-binding domain superfamily/Winged helix DNA-binding domain"/>
    <property type="match status" value="1"/>
</dbReference>
<evidence type="ECO:0000256" key="1">
    <source>
        <dbReference type="ARBA" id="ARBA00023015"/>
    </source>
</evidence>
<sequence length="141" mass="15084">MTGSTRCTLFGRLATCQRFRALPPRRRAARAGGRGDPPGPRPGHLGRRGEDRARPRRPPERESGAAPGCGPSAPGSPLTSREAEIAALIARGHTNKAIAAELTISPRTVDGHVERIFRKLDFTSRAQIASWVTAAHARPPA</sequence>
<dbReference type="PANTHER" id="PTHR44688:SF16">
    <property type="entry name" value="DNA-BINDING TRANSCRIPTIONAL ACTIVATOR DEVR_DOSR"/>
    <property type="match status" value="1"/>
</dbReference>
<dbReference type="EMBL" id="CABVGP010000001">
    <property type="protein sequence ID" value="VVJ18398.1"/>
    <property type="molecule type" value="Genomic_DNA"/>
</dbReference>
<dbReference type="InterPro" id="IPR000792">
    <property type="entry name" value="Tscrpt_reg_LuxR_C"/>
</dbReference>
<proteinExistence type="predicted"/>
<dbReference type="AlphaFoldDB" id="A0A6I8LPL7"/>
<dbReference type="SMART" id="SM00421">
    <property type="entry name" value="HTH_LUXR"/>
    <property type="match status" value="1"/>
</dbReference>
<dbReference type="CDD" id="cd06170">
    <property type="entry name" value="LuxR_C_like"/>
    <property type="match status" value="1"/>
</dbReference>
<evidence type="ECO:0000313" key="6">
    <source>
        <dbReference type="EMBL" id="VVJ18398.1"/>
    </source>
</evidence>
<dbReference type="SUPFAM" id="SSF46894">
    <property type="entry name" value="C-terminal effector domain of the bipartite response regulators"/>
    <property type="match status" value="1"/>
</dbReference>
<evidence type="ECO:0000259" key="5">
    <source>
        <dbReference type="PROSITE" id="PS50043"/>
    </source>
</evidence>
<feature type="compositionally biased region" description="Basic and acidic residues" evidence="4">
    <location>
        <begin position="47"/>
        <end position="63"/>
    </location>
</feature>
<evidence type="ECO:0000256" key="3">
    <source>
        <dbReference type="ARBA" id="ARBA00023163"/>
    </source>
</evidence>
<dbReference type="Proteomes" id="UP000399805">
    <property type="component" value="Unassembled WGS sequence"/>
</dbReference>
<dbReference type="PROSITE" id="PS00622">
    <property type="entry name" value="HTH_LUXR_1"/>
    <property type="match status" value="1"/>
</dbReference>
<gene>
    <name evidence="6" type="ORF">AA23TX_03419</name>
</gene>